<keyword evidence="3" id="KW-1185">Reference proteome</keyword>
<keyword evidence="2" id="KW-0489">Methyltransferase</keyword>
<feature type="domain" description="Methyltransferase type 11" evidence="1">
    <location>
        <begin position="153"/>
        <end position="243"/>
    </location>
</feature>
<evidence type="ECO:0000313" key="2">
    <source>
        <dbReference type="EMBL" id="SHK54744.1"/>
    </source>
</evidence>
<name>A0A1M6TCZ7_9CLOT</name>
<proteinExistence type="predicted"/>
<organism evidence="2 3">
    <name type="scientific">Hathewaya proteolytica DSM 3090</name>
    <dbReference type="NCBI Taxonomy" id="1121331"/>
    <lineage>
        <taxon>Bacteria</taxon>
        <taxon>Bacillati</taxon>
        <taxon>Bacillota</taxon>
        <taxon>Clostridia</taxon>
        <taxon>Eubacteriales</taxon>
        <taxon>Clostridiaceae</taxon>
        <taxon>Hathewaya</taxon>
    </lineage>
</organism>
<accession>A0A1M6TCZ7</accession>
<sequence>MKKIFEDMLQCPKCHGQLQWNICEESESRIINAEVTCSQCGAKYEVKDEIGIFLTPDLQRNDYWEQGKGGLHEYLDSEPLKKEEFLSTDEDKLSPGDYWGKLFYIEEEKNYKKAHEMYRMALKKIYTTELMEAWDSQQTYVLKQLKGTTAPIVDIASGRAYFAELLLKNLPNEIMATDFSPTVLMRDKQYFQVNGMYDKLSLVAFDARRTPFKDNSVEYMTSNVGISNIENAGDVVKELHRICGKMFMPIMIFFKEQDTVHIDFMKKAGMESLATEKNALSYFSSQPWNCSVENSIDAHVKPTPTGVILDVLKIDGLPLEDTVDEYCVLKCTK</sequence>
<protein>
    <submittedName>
        <fullName evidence="2">Methyltransferase domain-containing protein</fullName>
    </submittedName>
</protein>
<dbReference type="RefSeq" id="WP_072904640.1">
    <property type="nucleotide sequence ID" value="NZ_FRAD01000042.1"/>
</dbReference>
<dbReference type="Pfam" id="PF08241">
    <property type="entry name" value="Methyltransf_11"/>
    <property type="match status" value="1"/>
</dbReference>
<dbReference type="GO" id="GO:0032259">
    <property type="term" value="P:methylation"/>
    <property type="evidence" value="ECO:0007669"/>
    <property type="project" value="UniProtKB-KW"/>
</dbReference>
<dbReference type="STRING" id="1121331.SAMN02745248_02787"/>
<dbReference type="InterPro" id="IPR013216">
    <property type="entry name" value="Methyltransf_11"/>
</dbReference>
<dbReference type="Gene3D" id="3.40.50.150">
    <property type="entry name" value="Vaccinia Virus protein VP39"/>
    <property type="match status" value="1"/>
</dbReference>
<evidence type="ECO:0000259" key="1">
    <source>
        <dbReference type="Pfam" id="PF08241"/>
    </source>
</evidence>
<dbReference type="Proteomes" id="UP000183952">
    <property type="component" value="Unassembled WGS sequence"/>
</dbReference>
<dbReference type="GO" id="GO:0008757">
    <property type="term" value="F:S-adenosylmethionine-dependent methyltransferase activity"/>
    <property type="evidence" value="ECO:0007669"/>
    <property type="project" value="InterPro"/>
</dbReference>
<dbReference type="SUPFAM" id="SSF158997">
    <property type="entry name" value="Trm112p-like"/>
    <property type="match status" value="1"/>
</dbReference>
<evidence type="ECO:0000313" key="3">
    <source>
        <dbReference type="Proteomes" id="UP000183952"/>
    </source>
</evidence>
<keyword evidence="2" id="KW-0808">Transferase</keyword>
<dbReference type="InterPro" id="IPR029063">
    <property type="entry name" value="SAM-dependent_MTases_sf"/>
</dbReference>
<reference evidence="2 3" key="1">
    <citation type="submission" date="2016-11" db="EMBL/GenBank/DDBJ databases">
        <authorList>
            <person name="Jaros S."/>
            <person name="Januszkiewicz K."/>
            <person name="Wedrychowicz H."/>
        </authorList>
    </citation>
    <scope>NUCLEOTIDE SEQUENCE [LARGE SCALE GENOMIC DNA]</scope>
    <source>
        <strain evidence="2 3">DSM 3090</strain>
    </source>
</reference>
<dbReference type="OrthoDB" id="9795634at2"/>
<gene>
    <name evidence="2" type="ORF">SAMN02745248_02787</name>
</gene>
<dbReference type="SUPFAM" id="SSF53335">
    <property type="entry name" value="S-adenosyl-L-methionine-dependent methyltransferases"/>
    <property type="match status" value="1"/>
</dbReference>
<dbReference type="EMBL" id="FRAD01000042">
    <property type="protein sequence ID" value="SHK54744.1"/>
    <property type="molecule type" value="Genomic_DNA"/>
</dbReference>
<dbReference type="AlphaFoldDB" id="A0A1M6TCZ7"/>
<dbReference type="Gene3D" id="2.20.25.10">
    <property type="match status" value="1"/>
</dbReference>